<protein>
    <submittedName>
        <fullName evidence="2">Uncharacterized protein</fullName>
    </submittedName>
</protein>
<feature type="region of interest" description="Disordered" evidence="1">
    <location>
        <begin position="333"/>
        <end position="359"/>
    </location>
</feature>
<dbReference type="Proteomes" id="UP000028524">
    <property type="component" value="Unassembled WGS sequence"/>
</dbReference>
<dbReference type="InParanoid" id="A0A084R334"/>
<dbReference type="HOGENOM" id="CLU_772013_0_0_1"/>
<dbReference type="AlphaFoldDB" id="A0A084R334"/>
<sequence length="359" mass="39385">MEPHTSSSAPVTGMHSAEAITRYADETGHLPSYRFKRLDSNQLRLVAILPADYPNSRLCCRITNVPFTEPAVEPGNYGFYGISSCLAHGPPTPVEAPAVLADRNRWVRKPVVEVVVDATAPTAGGETTTMLVATSYDPGNPQASDGDSWGHLTISIELASMLQSFRADNKARALWLPELCNHTFSHSEGTEGGQAEAHRQRVYAMANSFVAWLGCDYPFGLHVMRLIGQELQTENCQLLTPLESKDVDIHEVFMGWLDSRLHGVTRILDHPWLRRGFPMHGSMPASKWTRLGTSECIITWHSFCLAIQWLCDTDRLPSEYLAVITAVHGSLDKEEGNEDVMGESSSAASEGSSSGTRSS</sequence>
<proteinExistence type="predicted"/>
<accession>A0A084R334</accession>
<evidence type="ECO:0000313" key="2">
    <source>
        <dbReference type="EMBL" id="KFA70619.1"/>
    </source>
</evidence>
<gene>
    <name evidence="2" type="ORF">S40285_10241</name>
</gene>
<name>A0A084R334_STAC4</name>
<evidence type="ECO:0000313" key="3">
    <source>
        <dbReference type="Proteomes" id="UP000028524"/>
    </source>
</evidence>
<reference evidence="2 3" key="1">
    <citation type="journal article" date="2014" name="BMC Genomics">
        <title>Comparative genome sequencing reveals chemotype-specific gene clusters in the toxigenic black mold Stachybotrys.</title>
        <authorList>
            <person name="Semeiks J."/>
            <person name="Borek D."/>
            <person name="Otwinowski Z."/>
            <person name="Grishin N.V."/>
        </authorList>
    </citation>
    <scope>NUCLEOTIDE SEQUENCE [LARGE SCALE GENOMIC DNA]</scope>
    <source>
        <strain evidence="2 3">IBT 40285</strain>
    </source>
</reference>
<keyword evidence="3" id="KW-1185">Reference proteome</keyword>
<feature type="compositionally biased region" description="Low complexity" evidence="1">
    <location>
        <begin position="342"/>
        <end position="359"/>
    </location>
</feature>
<organism evidence="2 3">
    <name type="scientific">Stachybotrys chlorohalonatus (strain IBT 40285)</name>
    <dbReference type="NCBI Taxonomy" id="1283841"/>
    <lineage>
        <taxon>Eukaryota</taxon>
        <taxon>Fungi</taxon>
        <taxon>Dikarya</taxon>
        <taxon>Ascomycota</taxon>
        <taxon>Pezizomycotina</taxon>
        <taxon>Sordariomycetes</taxon>
        <taxon>Hypocreomycetidae</taxon>
        <taxon>Hypocreales</taxon>
        <taxon>Stachybotryaceae</taxon>
        <taxon>Stachybotrys</taxon>
    </lineage>
</organism>
<dbReference type="EMBL" id="KL659168">
    <property type="protein sequence ID" value="KFA70619.1"/>
    <property type="molecule type" value="Genomic_DNA"/>
</dbReference>
<evidence type="ECO:0000256" key="1">
    <source>
        <dbReference type="SAM" id="MobiDB-lite"/>
    </source>
</evidence>